<feature type="transmembrane region" description="Helical" evidence="6">
    <location>
        <begin position="20"/>
        <end position="47"/>
    </location>
</feature>
<evidence type="ECO:0008006" key="8">
    <source>
        <dbReference type="Google" id="ProtNLM"/>
    </source>
</evidence>
<dbReference type="AlphaFoldDB" id="A0A382EUF0"/>
<evidence type="ECO:0000256" key="5">
    <source>
        <dbReference type="ARBA" id="ARBA00023136"/>
    </source>
</evidence>
<feature type="transmembrane region" description="Helical" evidence="6">
    <location>
        <begin position="288"/>
        <end position="310"/>
    </location>
</feature>
<dbReference type="InterPro" id="IPR002549">
    <property type="entry name" value="AI-2E-like"/>
</dbReference>
<protein>
    <recommendedName>
        <fullName evidence="8">AI-2 transport protein TqsA</fullName>
    </recommendedName>
</protein>
<evidence type="ECO:0000313" key="7">
    <source>
        <dbReference type="EMBL" id="SVB53581.1"/>
    </source>
</evidence>
<dbReference type="EMBL" id="UINC01046055">
    <property type="protein sequence ID" value="SVB53581.1"/>
    <property type="molecule type" value="Genomic_DNA"/>
</dbReference>
<keyword evidence="3 6" id="KW-0812">Transmembrane</keyword>
<evidence type="ECO:0000256" key="3">
    <source>
        <dbReference type="ARBA" id="ARBA00022692"/>
    </source>
</evidence>
<evidence type="ECO:0000256" key="2">
    <source>
        <dbReference type="ARBA" id="ARBA00009773"/>
    </source>
</evidence>
<dbReference type="Pfam" id="PF01594">
    <property type="entry name" value="AI-2E_transport"/>
    <property type="match status" value="1"/>
</dbReference>
<keyword evidence="4 6" id="KW-1133">Transmembrane helix</keyword>
<dbReference type="GO" id="GO:0016020">
    <property type="term" value="C:membrane"/>
    <property type="evidence" value="ECO:0007669"/>
    <property type="project" value="UniProtKB-SubCell"/>
</dbReference>
<feature type="transmembrane region" description="Helical" evidence="6">
    <location>
        <begin position="59"/>
        <end position="83"/>
    </location>
</feature>
<feature type="transmembrane region" description="Helical" evidence="6">
    <location>
        <begin position="199"/>
        <end position="226"/>
    </location>
</feature>
<evidence type="ECO:0000256" key="1">
    <source>
        <dbReference type="ARBA" id="ARBA00004141"/>
    </source>
</evidence>
<sequence>MSLSVKPGSSTTTLLSAAAVVVVILGMQAASSILVPFMVSVFLAVVCKPPMNWLTHHRVPTGVAIAIVVFAIISLLTAGGMFLGGSIAEFTGRLPFYEQRLNEELIDLAGFFGQTVTIQELLEKVQPGSVMGLVANLLNGLQGLFANFFLIIFTVIFILLESSSFPVKMRSVLAAARADPDYFVRFTSSVQRYLGIKTLISLVTGLAAGLLTGILGLDFPVLWGVFAFTLNYVPSIGSIIAAIPPTVLALVQLGLGQSLLVALGYLAINISLGGIIEPRVMGRNLDLSTLVVFLSLIFWGWVFGPVGMLLSVPLTMTAKIALEASDRTTPLAALLSAPKS</sequence>
<accession>A0A382EUF0</accession>
<dbReference type="PANTHER" id="PTHR21716:SF64">
    <property type="entry name" value="AI-2 TRANSPORT PROTEIN TQSA"/>
    <property type="match status" value="1"/>
</dbReference>
<gene>
    <name evidence="7" type="ORF">METZ01_LOCUS206435</name>
</gene>
<dbReference type="PANTHER" id="PTHR21716">
    <property type="entry name" value="TRANSMEMBRANE PROTEIN"/>
    <property type="match status" value="1"/>
</dbReference>
<comment type="subcellular location">
    <subcellularLocation>
        <location evidence="1">Membrane</location>
        <topology evidence="1">Multi-pass membrane protein</topology>
    </subcellularLocation>
</comment>
<evidence type="ECO:0000256" key="6">
    <source>
        <dbReference type="SAM" id="Phobius"/>
    </source>
</evidence>
<organism evidence="7">
    <name type="scientific">marine metagenome</name>
    <dbReference type="NCBI Taxonomy" id="408172"/>
    <lineage>
        <taxon>unclassified sequences</taxon>
        <taxon>metagenomes</taxon>
        <taxon>ecological metagenomes</taxon>
    </lineage>
</organism>
<name>A0A382EUF0_9ZZZZ</name>
<dbReference type="GO" id="GO:0055085">
    <property type="term" value="P:transmembrane transport"/>
    <property type="evidence" value="ECO:0007669"/>
    <property type="project" value="TreeGrafter"/>
</dbReference>
<evidence type="ECO:0000256" key="4">
    <source>
        <dbReference type="ARBA" id="ARBA00022989"/>
    </source>
</evidence>
<comment type="similarity">
    <text evidence="2">Belongs to the autoinducer-2 exporter (AI-2E) (TC 2.A.86) family.</text>
</comment>
<keyword evidence="5 6" id="KW-0472">Membrane</keyword>
<feature type="transmembrane region" description="Helical" evidence="6">
    <location>
        <begin position="258"/>
        <end position="276"/>
    </location>
</feature>
<proteinExistence type="inferred from homology"/>
<reference evidence="7" key="1">
    <citation type="submission" date="2018-05" db="EMBL/GenBank/DDBJ databases">
        <authorList>
            <person name="Lanie J.A."/>
            <person name="Ng W.-L."/>
            <person name="Kazmierczak K.M."/>
            <person name="Andrzejewski T.M."/>
            <person name="Davidsen T.M."/>
            <person name="Wayne K.J."/>
            <person name="Tettelin H."/>
            <person name="Glass J.I."/>
            <person name="Rusch D."/>
            <person name="Podicherti R."/>
            <person name="Tsui H.-C.T."/>
            <person name="Winkler M.E."/>
        </authorList>
    </citation>
    <scope>NUCLEOTIDE SEQUENCE</scope>
</reference>
<feature type="transmembrane region" description="Helical" evidence="6">
    <location>
        <begin position="141"/>
        <end position="160"/>
    </location>
</feature>